<dbReference type="AlphaFoldDB" id="A0A1C3EAX4"/>
<keyword evidence="2" id="KW-1185">Reference proteome</keyword>
<gene>
    <name evidence="1" type="ORF">A6X21_00530</name>
</gene>
<evidence type="ECO:0000313" key="1">
    <source>
        <dbReference type="EMBL" id="ODA30393.1"/>
    </source>
</evidence>
<comment type="caution">
    <text evidence="1">The sequence shown here is derived from an EMBL/GenBank/DDBJ whole genome shotgun (WGS) entry which is preliminary data.</text>
</comment>
<reference evidence="1 2" key="1">
    <citation type="submission" date="2016-05" db="EMBL/GenBank/DDBJ databases">
        <title>Genomic and physiological characterization of Planctopirus sp. isolated from fresh water lake.</title>
        <authorList>
            <person name="Subhash Y."/>
            <person name="Ramana C."/>
        </authorList>
    </citation>
    <scope>NUCLEOTIDE SEQUENCE [LARGE SCALE GENOMIC DNA]</scope>
    <source>
        <strain evidence="1 2">JC280</strain>
    </source>
</reference>
<dbReference type="Proteomes" id="UP000094828">
    <property type="component" value="Unassembled WGS sequence"/>
</dbReference>
<evidence type="ECO:0000313" key="2">
    <source>
        <dbReference type="Proteomes" id="UP000094828"/>
    </source>
</evidence>
<protein>
    <submittedName>
        <fullName evidence="1">Uncharacterized protein</fullName>
    </submittedName>
</protein>
<accession>A0A1C3EAX4</accession>
<name>A0A1C3EAX4_9PLAN</name>
<proteinExistence type="predicted"/>
<sequence>MQSPDQIIQRSFFFDEFPKPANINWPHEQRQARLQKNHELSGDSREWLARFNHQNGGNIEFSLPEFLSDPGR</sequence>
<organism evidence="1 2">
    <name type="scientific">Planctopirus hydrillae</name>
    <dbReference type="NCBI Taxonomy" id="1841610"/>
    <lineage>
        <taxon>Bacteria</taxon>
        <taxon>Pseudomonadati</taxon>
        <taxon>Planctomycetota</taxon>
        <taxon>Planctomycetia</taxon>
        <taxon>Planctomycetales</taxon>
        <taxon>Planctomycetaceae</taxon>
        <taxon>Planctopirus</taxon>
    </lineage>
</organism>
<dbReference type="EMBL" id="LYDR01000110">
    <property type="protein sequence ID" value="ODA30393.1"/>
    <property type="molecule type" value="Genomic_DNA"/>
</dbReference>